<protein>
    <submittedName>
        <fullName evidence="1">Uncharacterized protein</fullName>
    </submittedName>
</protein>
<reference evidence="1" key="1">
    <citation type="submission" date="2018-02" db="EMBL/GenBank/DDBJ databases">
        <title>Rhizophora mucronata_Transcriptome.</title>
        <authorList>
            <person name="Meera S.P."/>
            <person name="Sreeshan A."/>
            <person name="Augustine A."/>
        </authorList>
    </citation>
    <scope>NUCLEOTIDE SEQUENCE</scope>
    <source>
        <tissue evidence="1">Leaf</tissue>
    </source>
</reference>
<organism evidence="1">
    <name type="scientific">Rhizophora mucronata</name>
    <name type="common">Asiatic mangrove</name>
    <dbReference type="NCBI Taxonomy" id="61149"/>
    <lineage>
        <taxon>Eukaryota</taxon>
        <taxon>Viridiplantae</taxon>
        <taxon>Streptophyta</taxon>
        <taxon>Embryophyta</taxon>
        <taxon>Tracheophyta</taxon>
        <taxon>Spermatophyta</taxon>
        <taxon>Magnoliopsida</taxon>
        <taxon>eudicotyledons</taxon>
        <taxon>Gunneridae</taxon>
        <taxon>Pentapetalae</taxon>
        <taxon>rosids</taxon>
        <taxon>fabids</taxon>
        <taxon>Malpighiales</taxon>
        <taxon>Rhizophoraceae</taxon>
        <taxon>Rhizophora</taxon>
    </lineage>
</organism>
<sequence>MSGRWCGSREVQCPASSATLEMLANVSSSAFRVSSIVFGKFSLLIMTLRNHATK</sequence>
<name>A0A2P2QAZ0_RHIMU</name>
<proteinExistence type="predicted"/>
<dbReference type="EMBL" id="GGEC01083641">
    <property type="protein sequence ID" value="MBX64125.1"/>
    <property type="molecule type" value="Transcribed_RNA"/>
</dbReference>
<dbReference type="AlphaFoldDB" id="A0A2P2QAZ0"/>
<accession>A0A2P2QAZ0</accession>
<evidence type="ECO:0000313" key="1">
    <source>
        <dbReference type="EMBL" id="MBX64125.1"/>
    </source>
</evidence>